<evidence type="ECO:0000259" key="2">
    <source>
        <dbReference type="Pfam" id="PF00903"/>
    </source>
</evidence>
<keyword evidence="4" id="KW-1185">Reference proteome</keyword>
<proteinExistence type="predicted"/>
<comment type="caution">
    <text evidence="3">The sequence shown here is derived from an EMBL/GenBank/DDBJ whole genome shotgun (WGS) entry which is preliminary data.</text>
</comment>
<dbReference type="RefSeq" id="WP_349685412.1">
    <property type="nucleotide sequence ID" value="NZ_JBEGDD010000012.1"/>
</dbReference>
<protein>
    <submittedName>
        <fullName evidence="3">VOC family protein</fullName>
    </submittedName>
</protein>
<feature type="signal peptide" evidence="1">
    <location>
        <begin position="1"/>
        <end position="22"/>
    </location>
</feature>
<feature type="domain" description="Glyoxalase/fosfomycin resistance/dioxygenase" evidence="2">
    <location>
        <begin position="41"/>
        <end position="187"/>
    </location>
</feature>
<dbReference type="InterPro" id="IPR004360">
    <property type="entry name" value="Glyas_Fos-R_dOase_dom"/>
</dbReference>
<dbReference type="EMBL" id="JBEGDD010000012">
    <property type="protein sequence ID" value="MEQ7156262.1"/>
    <property type="molecule type" value="Genomic_DNA"/>
</dbReference>
<evidence type="ECO:0000256" key="1">
    <source>
        <dbReference type="SAM" id="SignalP"/>
    </source>
</evidence>
<sequence>MIRALMLATALAISACASTAVAEPAPDRVPADQRVPLDFRRTTLVVRDMEASLAFYRAIGLVPIYDNIIRTPRDAPTDAAAERSLRLVFLRANDDYIGIIGLMEYAKPEREPRPARAEDDRILHPGDIVLVFNVQNQEEVFARAIASPGVRVGETPHIVTYPGYDGASVIRVNFSSVYDPDGHYIELNQVLSDLPVGE</sequence>
<dbReference type="InterPro" id="IPR029068">
    <property type="entry name" value="Glyas_Bleomycin-R_OHBP_Dase"/>
</dbReference>
<organism evidence="3 4">
    <name type="scientific">Brevundimonas aurifodinae</name>
    <dbReference type="NCBI Taxonomy" id="1508312"/>
    <lineage>
        <taxon>Bacteria</taxon>
        <taxon>Pseudomonadati</taxon>
        <taxon>Pseudomonadota</taxon>
        <taxon>Alphaproteobacteria</taxon>
        <taxon>Caulobacterales</taxon>
        <taxon>Caulobacteraceae</taxon>
        <taxon>Brevundimonas</taxon>
    </lineage>
</organism>
<evidence type="ECO:0000313" key="3">
    <source>
        <dbReference type="EMBL" id="MEQ7156262.1"/>
    </source>
</evidence>
<evidence type="ECO:0000313" key="4">
    <source>
        <dbReference type="Proteomes" id="UP001445732"/>
    </source>
</evidence>
<gene>
    <name evidence="3" type="ORF">ABN401_13660</name>
</gene>
<dbReference type="Gene3D" id="3.10.180.10">
    <property type="entry name" value="2,3-Dihydroxybiphenyl 1,2-Dioxygenase, domain 1"/>
    <property type="match status" value="1"/>
</dbReference>
<keyword evidence="1" id="KW-0732">Signal</keyword>
<name>A0ABV1NRI9_9CAUL</name>
<dbReference type="SUPFAM" id="SSF54593">
    <property type="entry name" value="Glyoxalase/Bleomycin resistance protein/Dihydroxybiphenyl dioxygenase"/>
    <property type="match status" value="1"/>
</dbReference>
<dbReference type="Proteomes" id="UP001445732">
    <property type="component" value="Unassembled WGS sequence"/>
</dbReference>
<dbReference type="Pfam" id="PF00903">
    <property type="entry name" value="Glyoxalase"/>
    <property type="match status" value="1"/>
</dbReference>
<accession>A0ABV1NRI9</accession>
<reference evidence="3 4" key="1">
    <citation type="submission" date="2024-06" db="EMBL/GenBank/DDBJ databases">
        <title>Brevundimonas sp. C11.</title>
        <authorList>
            <person name="Maltman C."/>
        </authorList>
    </citation>
    <scope>NUCLEOTIDE SEQUENCE [LARGE SCALE GENOMIC DNA]</scope>
    <source>
        <strain evidence="3 4">C11</strain>
    </source>
</reference>
<dbReference type="PROSITE" id="PS51257">
    <property type="entry name" value="PROKAR_LIPOPROTEIN"/>
    <property type="match status" value="1"/>
</dbReference>
<feature type="chain" id="PRO_5046789091" evidence="1">
    <location>
        <begin position="23"/>
        <end position="198"/>
    </location>
</feature>